<gene>
    <name evidence="14" type="primary">dnaB</name>
    <name evidence="14" type="ORF">OEV82_09085</name>
</gene>
<dbReference type="SUPFAM" id="SSF52540">
    <property type="entry name" value="P-loop containing nucleoside triphosphate hydrolases"/>
    <property type="match status" value="1"/>
</dbReference>
<dbReference type="EC" id="5.6.2.3" evidence="11 12"/>
<evidence type="ECO:0000256" key="12">
    <source>
        <dbReference type="RuleBase" id="RU362085"/>
    </source>
</evidence>
<organism evidence="14 15">
    <name type="scientific">Pallidibacillus thermolactis</name>
    <dbReference type="NCBI Taxonomy" id="251051"/>
    <lineage>
        <taxon>Bacteria</taxon>
        <taxon>Bacillati</taxon>
        <taxon>Bacillota</taxon>
        <taxon>Bacilli</taxon>
        <taxon>Bacillales</taxon>
        <taxon>Bacillaceae</taxon>
        <taxon>Pallidibacillus</taxon>
    </lineage>
</organism>
<proteinExistence type="inferred from homology"/>
<dbReference type="EMBL" id="JAOUSE010000025">
    <property type="protein sequence ID" value="MCU9594609.1"/>
    <property type="molecule type" value="Genomic_DNA"/>
</dbReference>
<evidence type="ECO:0000256" key="10">
    <source>
        <dbReference type="ARBA" id="ARBA00048954"/>
    </source>
</evidence>
<dbReference type="GO" id="GO:0003678">
    <property type="term" value="F:DNA helicase activity"/>
    <property type="evidence" value="ECO:0007669"/>
    <property type="project" value="UniProtKB-EC"/>
</dbReference>
<evidence type="ECO:0000259" key="13">
    <source>
        <dbReference type="PROSITE" id="PS51199"/>
    </source>
</evidence>
<comment type="function">
    <text evidence="12">The main replicative DNA helicase, it participates in initiation and elongation during chromosome replication. Travels ahead of the DNA replisome, separating dsDNA into templates for DNA synthesis. A processive ATP-dependent 5'-3' DNA helicase it has DNA-dependent ATPase activity.</text>
</comment>
<accession>A0ABT2WFY6</accession>
<dbReference type="PANTHER" id="PTHR30153:SF2">
    <property type="entry name" value="REPLICATIVE DNA HELICASE"/>
    <property type="match status" value="1"/>
</dbReference>
<dbReference type="Proteomes" id="UP001208656">
    <property type="component" value="Unassembled WGS sequence"/>
</dbReference>
<dbReference type="Pfam" id="PF00772">
    <property type="entry name" value="DnaB"/>
    <property type="match status" value="1"/>
</dbReference>
<keyword evidence="4 12" id="KW-0547">Nucleotide-binding</keyword>
<keyword evidence="7 12" id="KW-0067">ATP-binding</keyword>
<dbReference type="PANTHER" id="PTHR30153">
    <property type="entry name" value="REPLICATIVE DNA HELICASE DNAB"/>
    <property type="match status" value="1"/>
</dbReference>
<evidence type="ECO:0000256" key="6">
    <source>
        <dbReference type="ARBA" id="ARBA00022806"/>
    </source>
</evidence>
<name>A0ABT2WFY6_9BACI</name>
<dbReference type="RefSeq" id="WP_263061678.1">
    <property type="nucleotide sequence ID" value="NZ_JAOUSE010000025.1"/>
</dbReference>
<dbReference type="InterPro" id="IPR007692">
    <property type="entry name" value="DNA_helicase_DnaB"/>
</dbReference>
<keyword evidence="6 12" id="KW-0347">Helicase</keyword>
<evidence type="ECO:0000256" key="4">
    <source>
        <dbReference type="ARBA" id="ARBA00022741"/>
    </source>
</evidence>
<dbReference type="Pfam" id="PF03796">
    <property type="entry name" value="DnaB_C"/>
    <property type="match status" value="1"/>
</dbReference>
<feature type="domain" description="SF4 helicase" evidence="13">
    <location>
        <begin position="162"/>
        <end position="430"/>
    </location>
</feature>
<keyword evidence="5 12" id="KW-0378">Hydrolase</keyword>
<evidence type="ECO:0000256" key="11">
    <source>
        <dbReference type="NCBIfam" id="TIGR00665"/>
    </source>
</evidence>
<dbReference type="InterPro" id="IPR027417">
    <property type="entry name" value="P-loop_NTPase"/>
</dbReference>
<dbReference type="InterPro" id="IPR016136">
    <property type="entry name" value="DNA_helicase_N/primase_C"/>
</dbReference>
<comment type="similarity">
    <text evidence="1 12">Belongs to the helicase family. DnaB subfamily.</text>
</comment>
<comment type="caution">
    <text evidence="14">The sequence shown here is derived from an EMBL/GenBank/DDBJ whole genome shotgun (WGS) entry which is preliminary data.</text>
</comment>
<evidence type="ECO:0000256" key="2">
    <source>
        <dbReference type="ARBA" id="ARBA00022515"/>
    </source>
</evidence>
<evidence type="ECO:0000256" key="8">
    <source>
        <dbReference type="ARBA" id="ARBA00023125"/>
    </source>
</evidence>
<dbReference type="CDD" id="cd00984">
    <property type="entry name" value="DnaB_C"/>
    <property type="match status" value="1"/>
</dbReference>
<evidence type="ECO:0000256" key="9">
    <source>
        <dbReference type="ARBA" id="ARBA00023235"/>
    </source>
</evidence>
<evidence type="ECO:0000256" key="7">
    <source>
        <dbReference type="ARBA" id="ARBA00022840"/>
    </source>
</evidence>
<protein>
    <recommendedName>
        <fullName evidence="11 12">Replicative DNA helicase</fullName>
        <ecNumber evidence="11 12">5.6.2.3</ecNumber>
    </recommendedName>
</protein>
<keyword evidence="8 12" id="KW-0238">DNA-binding</keyword>
<dbReference type="NCBIfam" id="TIGR00665">
    <property type="entry name" value="DnaB"/>
    <property type="match status" value="1"/>
</dbReference>
<dbReference type="InterPro" id="IPR007693">
    <property type="entry name" value="DNA_helicase_DnaB-like_N"/>
</dbReference>
<dbReference type="SUPFAM" id="SSF48024">
    <property type="entry name" value="N-terminal domain of DnaB helicase"/>
    <property type="match status" value="1"/>
</dbReference>
<keyword evidence="3 12" id="KW-0235">DNA replication</keyword>
<comment type="catalytic activity">
    <reaction evidence="10 12">
        <text>ATP + H2O = ADP + phosphate + H(+)</text>
        <dbReference type="Rhea" id="RHEA:13065"/>
        <dbReference type="ChEBI" id="CHEBI:15377"/>
        <dbReference type="ChEBI" id="CHEBI:15378"/>
        <dbReference type="ChEBI" id="CHEBI:30616"/>
        <dbReference type="ChEBI" id="CHEBI:43474"/>
        <dbReference type="ChEBI" id="CHEBI:456216"/>
        <dbReference type="EC" id="5.6.2.3"/>
    </reaction>
</comment>
<evidence type="ECO:0000313" key="14">
    <source>
        <dbReference type="EMBL" id="MCU9594609.1"/>
    </source>
</evidence>
<dbReference type="InterPro" id="IPR036185">
    <property type="entry name" value="DNA_heli_DnaB-like_N_sf"/>
</dbReference>
<dbReference type="PROSITE" id="PS51199">
    <property type="entry name" value="SF4_HELICASE"/>
    <property type="match status" value="1"/>
</dbReference>
<evidence type="ECO:0000313" key="15">
    <source>
        <dbReference type="Proteomes" id="UP001208656"/>
    </source>
</evidence>
<sequence length="431" mass="49157">MDNLVENHSILEAENMILGAIFLEPEIIHEITLEPEHFSVAKNRIIFKALRELAAENVGIDVVTVVSKLEDQIDNIGGISYLSDLATYCPTTENIQAYERIVFEQYKKRKLVSAASKYLNDPTDETAENLYKTYIDIQEVGLKKESTKLDILMEIHEEMSQDKGELTGVDTGFMDLNNMTGGLHGGDLIIVAGRPSMGKTAFAINIGANNCKNGGVTDIFSLEMPEKQLVKRMLSSIGNIEGSKWQNPYRLFNEQDHQKAADAIRVYEEWDIYIHDEPRQTLADIRATIRKTQKKHPNQKHLVVIDYLQLITIIGKYERHDLAIGSITKELKQIARQFDVPIILLSQLSRGVEQRQDKRPMQSDLRDSGSIEQDADVIMFLYRDDYYDKESQNKNIVEVILAKQRNGPVGTIQLAFAKEYSKFLNLDYRRD</sequence>
<keyword evidence="2 12" id="KW-0639">Primosome</keyword>
<reference evidence="14 15" key="1">
    <citation type="submission" date="2022-10" db="EMBL/GenBank/DDBJ databases">
        <title>Description of Fervidibacillus gen. nov. in the family Fervidibacillaceae fam. nov. with two species, Fervidibacillus albus sp. nov., and Fervidibacillus halotolerans sp. nov., isolated from tidal flat sediments.</title>
        <authorList>
            <person name="Kwon K.K."/>
            <person name="Yang S.-H."/>
        </authorList>
    </citation>
    <scope>NUCLEOTIDE SEQUENCE [LARGE SCALE GENOMIC DNA]</scope>
    <source>
        <strain evidence="14 15">DSM 23332</strain>
    </source>
</reference>
<dbReference type="GO" id="GO:0016787">
    <property type="term" value="F:hydrolase activity"/>
    <property type="evidence" value="ECO:0007669"/>
    <property type="project" value="UniProtKB-KW"/>
</dbReference>
<evidence type="ECO:0000256" key="1">
    <source>
        <dbReference type="ARBA" id="ARBA00008428"/>
    </source>
</evidence>
<dbReference type="Gene3D" id="3.40.50.300">
    <property type="entry name" value="P-loop containing nucleotide triphosphate hydrolases"/>
    <property type="match status" value="1"/>
</dbReference>
<evidence type="ECO:0000256" key="5">
    <source>
        <dbReference type="ARBA" id="ARBA00022801"/>
    </source>
</evidence>
<dbReference type="InterPro" id="IPR007694">
    <property type="entry name" value="DNA_helicase_DnaB-like_C"/>
</dbReference>
<keyword evidence="15" id="KW-1185">Reference proteome</keyword>
<keyword evidence="9" id="KW-0413">Isomerase</keyword>
<dbReference type="Gene3D" id="1.10.860.10">
    <property type="entry name" value="DNAb Helicase, Chain A"/>
    <property type="match status" value="1"/>
</dbReference>
<evidence type="ECO:0000256" key="3">
    <source>
        <dbReference type="ARBA" id="ARBA00022705"/>
    </source>
</evidence>